<dbReference type="SUPFAM" id="SSF53649">
    <property type="entry name" value="Alkaline phosphatase-like"/>
    <property type="match status" value="1"/>
</dbReference>
<sequence>MNIILVIFDSLRRDCVGVYGSPPWGRIYTPSFDAFAKESVIFTKAFPESLPTLPARRAIYTGQRVYPFHNADFRLKGDFVGAPGWGPIPEDQPTLAEMLTAAGFRSGLISDVYHMFKPSKNFFRGFSQWTFLRGQETDPARSGPRLTQKEIDYWLPKEFQNKWTIEFVQQCIMNMHGRTREEDYFAPRVLNESMKWLDQNQDADKIFLTVESFDPHEPWLVPQHYRKMYRKEEEQEHVISRYGEMKEAEKKYLPRLQANVSGEVTMCDRWFGYFMEKLKKLNMLDNTMVILTS</sequence>
<dbReference type="AlphaFoldDB" id="A0A2M7S7L7"/>
<comment type="caution">
    <text evidence="2">The sequence shown here is derived from an EMBL/GenBank/DDBJ whole genome shotgun (WGS) entry which is preliminary data.</text>
</comment>
<dbReference type="EMBL" id="PFMR01000258">
    <property type="protein sequence ID" value="PIZ15531.1"/>
    <property type="molecule type" value="Genomic_DNA"/>
</dbReference>
<name>A0A2M7S7L7_9BACT</name>
<gene>
    <name evidence="2" type="ORF">COY52_09555</name>
</gene>
<dbReference type="InterPro" id="IPR017850">
    <property type="entry name" value="Alkaline_phosphatase_core_sf"/>
</dbReference>
<evidence type="ECO:0000313" key="2">
    <source>
        <dbReference type="EMBL" id="PIZ15531.1"/>
    </source>
</evidence>
<evidence type="ECO:0000313" key="3">
    <source>
        <dbReference type="Proteomes" id="UP000229307"/>
    </source>
</evidence>
<dbReference type="Proteomes" id="UP000229307">
    <property type="component" value="Unassembled WGS sequence"/>
</dbReference>
<organism evidence="2 3">
    <name type="scientific">Candidatus Desantisbacteria bacterium CG_4_10_14_0_8_um_filter_48_22</name>
    <dbReference type="NCBI Taxonomy" id="1974543"/>
    <lineage>
        <taxon>Bacteria</taxon>
        <taxon>Candidatus Desantisiibacteriota</taxon>
    </lineage>
</organism>
<evidence type="ECO:0000259" key="1">
    <source>
        <dbReference type="Pfam" id="PF00884"/>
    </source>
</evidence>
<dbReference type="Pfam" id="PF00884">
    <property type="entry name" value="Sulfatase"/>
    <property type="match status" value="1"/>
</dbReference>
<feature type="domain" description="Sulfatase N-terminal" evidence="1">
    <location>
        <begin position="2"/>
        <end position="293"/>
    </location>
</feature>
<dbReference type="CDD" id="cd16148">
    <property type="entry name" value="sulfatase_like"/>
    <property type="match status" value="1"/>
</dbReference>
<dbReference type="InterPro" id="IPR000917">
    <property type="entry name" value="Sulfatase_N"/>
</dbReference>
<proteinExistence type="predicted"/>
<dbReference type="Gene3D" id="3.40.720.10">
    <property type="entry name" value="Alkaline Phosphatase, subunit A"/>
    <property type="match status" value="1"/>
</dbReference>
<dbReference type="PANTHER" id="PTHR43751:SF3">
    <property type="entry name" value="SULFATASE N-TERMINAL DOMAIN-CONTAINING PROTEIN"/>
    <property type="match status" value="1"/>
</dbReference>
<dbReference type="PANTHER" id="PTHR43751">
    <property type="entry name" value="SULFATASE"/>
    <property type="match status" value="1"/>
</dbReference>
<feature type="non-terminal residue" evidence="2">
    <location>
        <position position="293"/>
    </location>
</feature>
<reference evidence="3" key="1">
    <citation type="submission" date="2017-09" db="EMBL/GenBank/DDBJ databases">
        <title>Depth-based differentiation of microbial function through sediment-hosted aquifers and enrichment of novel symbionts in the deep terrestrial subsurface.</title>
        <authorList>
            <person name="Probst A.J."/>
            <person name="Ladd B."/>
            <person name="Jarett J.K."/>
            <person name="Geller-Mcgrath D.E."/>
            <person name="Sieber C.M.K."/>
            <person name="Emerson J.B."/>
            <person name="Anantharaman K."/>
            <person name="Thomas B.C."/>
            <person name="Malmstrom R."/>
            <person name="Stieglmeier M."/>
            <person name="Klingl A."/>
            <person name="Woyke T."/>
            <person name="Ryan C.M."/>
            <person name="Banfield J.F."/>
        </authorList>
    </citation>
    <scope>NUCLEOTIDE SEQUENCE [LARGE SCALE GENOMIC DNA]</scope>
</reference>
<protein>
    <submittedName>
        <fullName evidence="2">Sulfatase</fullName>
    </submittedName>
</protein>
<dbReference type="InterPro" id="IPR052701">
    <property type="entry name" value="GAG_Ulvan_Degrading_Sulfatases"/>
</dbReference>
<accession>A0A2M7S7L7</accession>